<evidence type="ECO:0000256" key="9">
    <source>
        <dbReference type="ARBA" id="ARBA00022605"/>
    </source>
</evidence>
<keyword evidence="13 15" id="KW-0368">Histidine biosynthesis</keyword>
<dbReference type="InterPro" id="IPR026660">
    <property type="entry name" value="PRA-CH"/>
</dbReference>
<evidence type="ECO:0000256" key="12">
    <source>
        <dbReference type="ARBA" id="ARBA00022840"/>
    </source>
</evidence>
<dbReference type="PANTHER" id="PTHR42945">
    <property type="entry name" value="HISTIDINE BIOSYNTHESIS BIFUNCTIONAL PROTEIN"/>
    <property type="match status" value="1"/>
</dbReference>
<dbReference type="GO" id="GO:0004635">
    <property type="term" value="F:phosphoribosyl-AMP cyclohydrolase activity"/>
    <property type="evidence" value="ECO:0007669"/>
    <property type="project" value="UniProtKB-UniRule"/>
</dbReference>
<dbReference type="EC" id="3.6.1.31" evidence="15"/>
<dbReference type="EMBL" id="UGJE01000002">
    <property type="protein sequence ID" value="STQ86601.1"/>
    <property type="molecule type" value="Genomic_DNA"/>
</dbReference>
<evidence type="ECO:0000256" key="11">
    <source>
        <dbReference type="ARBA" id="ARBA00022801"/>
    </source>
</evidence>
<evidence type="ECO:0000256" key="8">
    <source>
        <dbReference type="ARBA" id="ARBA00022490"/>
    </source>
</evidence>
<feature type="region of interest" description="Phosphoribosyl-AMP cyclohydrolase" evidence="15">
    <location>
        <begin position="1"/>
        <end position="136"/>
    </location>
</feature>
<protein>
    <recommendedName>
        <fullName evidence="15">Histidine biosynthesis bifunctional protein HisIE</fullName>
    </recommendedName>
    <domain>
        <recommendedName>
            <fullName evidence="15">Phosphoribosyl-AMP cyclohydrolase</fullName>
            <shortName evidence="15">PRA-CH</shortName>
            <ecNumber evidence="15">3.5.4.19</ecNumber>
        </recommendedName>
    </domain>
    <domain>
        <recommendedName>
            <fullName evidence="15">Phosphoribosyl-ATP pyrophosphatase</fullName>
            <shortName evidence="15">PRA-PH</shortName>
            <ecNumber evidence="15">3.6.1.31</ecNumber>
        </recommendedName>
    </domain>
</protein>
<dbReference type="EC" id="3.5.4.19" evidence="15"/>
<accession>A0A099TY29</accession>
<dbReference type="InterPro" id="IPR008179">
    <property type="entry name" value="HisE"/>
</dbReference>
<dbReference type="Pfam" id="PF01502">
    <property type="entry name" value="PRA-CH"/>
    <property type="match status" value="1"/>
</dbReference>
<feature type="region of interest" description="Phosphoribosyl-ATP pyrophosphohydrolase" evidence="15">
    <location>
        <begin position="137"/>
        <end position="238"/>
    </location>
</feature>
<evidence type="ECO:0000313" key="19">
    <source>
        <dbReference type="Proteomes" id="UP000029922"/>
    </source>
</evidence>
<dbReference type="InterPro" id="IPR023019">
    <property type="entry name" value="His_synth_HisIE"/>
</dbReference>
<evidence type="ECO:0000259" key="16">
    <source>
        <dbReference type="Pfam" id="PF01502"/>
    </source>
</evidence>
<comment type="subcellular location">
    <subcellularLocation>
        <location evidence="3 15">Cytoplasm</location>
    </subcellularLocation>
</comment>
<dbReference type="GO" id="GO:0004636">
    <property type="term" value="F:phosphoribosyl-ATP diphosphatase activity"/>
    <property type="evidence" value="ECO:0007669"/>
    <property type="project" value="UniProtKB-UniRule"/>
</dbReference>
<evidence type="ECO:0000313" key="20">
    <source>
        <dbReference type="Proteomes" id="UP000255139"/>
    </source>
</evidence>
<dbReference type="InterPro" id="IPR038019">
    <property type="entry name" value="PRib_AMP_CycHydrolase_sf"/>
</dbReference>
<dbReference type="NCBIfam" id="TIGR03188">
    <property type="entry name" value="histidine_hisI"/>
    <property type="match status" value="1"/>
</dbReference>
<dbReference type="CDD" id="cd11534">
    <property type="entry name" value="NTP-PPase_HisIE_like"/>
    <property type="match status" value="1"/>
</dbReference>
<dbReference type="GO" id="GO:0005737">
    <property type="term" value="C:cytoplasm"/>
    <property type="evidence" value="ECO:0007669"/>
    <property type="project" value="UniProtKB-SubCell"/>
</dbReference>
<gene>
    <name evidence="15 17" type="primary">hisIE</name>
    <name evidence="15" type="synonym">hisI</name>
    <name evidence="18" type="ORF">LS73_002725</name>
    <name evidence="17" type="ORF">NCTC12714_01412</name>
</gene>
<organism evidence="17 20">
    <name type="scientific">Helicobacter muridarum</name>
    <dbReference type="NCBI Taxonomy" id="216"/>
    <lineage>
        <taxon>Bacteria</taxon>
        <taxon>Pseudomonadati</taxon>
        <taxon>Campylobacterota</taxon>
        <taxon>Epsilonproteobacteria</taxon>
        <taxon>Campylobacterales</taxon>
        <taxon>Helicobacteraceae</taxon>
        <taxon>Helicobacter</taxon>
    </lineage>
</organism>
<keyword evidence="12 15" id="KW-0067">ATP-binding</keyword>
<feature type="domain" description="Phosphoribosyl-AMP cyclohydrolase" evidence="16">
    <location>
        <begin position="34"/>
        <end position="107"/>
    </location>
</feature>
<comment type="pathway">
    <text evidence="4 15">Amino-acid biosynthesis; L-histidine biosynthesis; L-histidine from 5-phospho-alpha-D-ribose 1-diphosphate: step 3/9.</text>
</comment>
<comment type="similarity">
    <text evidence="7 15">In the N-terminal section; belongs to the PRA-CH family.</text>
</comment>
<reference evidence="17 20" key="2">
    <citation type="submission" date="2018-06" db="EMBL/GenBank/DDBJ databases">
        <authorList>
            <consortium name="Pathogen Informatics"/>
            <person name="Doyle S."/>
        </authorList>
    </citation>
    <scope>NUCLEOTIDE SEQUENCE [LARGE SCALE GENOMIC DNA]</scope>
    <source>
        <strain evidence="17 20">NCTC12714</strain>
    </source>
</reference>
<dbReference type="Pfam" id="PF01503">
    <property type="entry name" value="PRA-PH"/>
    <property type="match status" value="1"/>
</dbReference>
<dbReference type="NCBIfam" id="NF000768">
    <property type="entry name" value="PRK00051.1"/>
    <property type="match status" value="1"/>
</dbReference>
<dbReference type="Gene3D" id="3.10.20.810">
    <property type="entry name" value="Phosphoribosyl-AMP cyclohydrolase"/>
    <property type="match status" value="1"/>
</dbReference>
<dbReference type="FunFam" id="3.10.20.810:FF:000001">
    <property type="entry name" value="Histidine biosynthesis bifunctional protein HisIE"/>
    <property type="match status" value="1"/>
</dbReference>
<dbReference type="GO" id="GO:0000105">
    <property type="term" value="P:L-histidine biosynthetic process"/>
    <property type="evidence" value="ECO:0007669"/>
    <property type="project" value="UniProtKB-UniRule"/>
</dbReference>
<dbReference type="SUPFAM" id="SSF101386">
    <property type="entry name" value="all-alpha NTP pyrophosphatases"/>
    <property type="match status" value="1"/>
</dbReference>
<evidence type="ECO:0000256" key="14">
    <source>
        <dbReference type="ARBA" id="ARBA00023268"/>
    </source>
</evidence>
<evidence type="ECO:0000256" key="6">
    <source>
        <dbReference type="ARBA" id="ARBA00007731"/>
    </source>
</evidence>
<dbReference type="OrthoDB" id="9795769at2"/>
<keyword evidence="9 15" id="KW-0028">Amino-acid biosynthesis</keyword>
<dbReference type="InterPro" id="IPR021130">
    <property type="entry name" value="PRib-ATP_PPHydrolase-like"/>
</dbReference>
<evidence type="ECO:0000256" key="4">
    <source>
        <dbReference type="ARBA" id="ARBA00005169"/>
    </source>
</evidence>
<evidence type="ECO:0000256" key="15">
    <source>
        <dbReference type="HAMAP-Rule" id="MF_01019"/>
    </source>
</evidence>
<dbReference type="SUPFAM" id="SSF141734">
    <property type="entry name" value="HisI-like"/>
    <property type="match status" value="1"/>
</dbReference>
<dbReference type="Gene3D" id="1.10.287.1080">
    <property type="entry name" value="MazG-like"/>
    <property type="match status" value="1"/>
</dbReference>
<dbReference type="HAMAP" id="MF_01020">
    <property type="entry name" value="HisE"/>
    <property type="match status" value="1"/>
</dbReference>
<comment type="catalytic activity">
    <reaction evidence="1 15">
        <text>1-(5-phospho-beta-D-ribosyl)-5'-AMP + H2O = 1-(5-phospho-beta-D-ribosyl)-5-[(5-phospho-beta-D-ribosylamino)methylideneamino]imidazole-4-carboxamide</text>
        <dbReference type="Rhea" id="RHEA:20049"/>
        <dbReference type="ChEBI" id="CHEBI:15377"/>
        <dbReference type="ChEBI" id="CHEBI:58435"/>
        <dbReference type="ChEBI" id="CHEBI:59457"/>
        <dbReference type="EC" id="3.5.4.19"/>
    </reaction>
</comment>
<evidence type="ECO:0000256" key="7">
    <source>
        <dbReference type="ARBA" id="ARBA00008299"/>
    </source>
</evidence>
<evidence type="ECO:0000256" key="3">
    <source>
        <dbReference type="ARBA" id="ARBA00004496"/>
    </source>
</evidence>
<reference evidence="18 19" key="1">
    <citation type="journal article" date="2014" name="Genome Announc.">
        <title>Draft genome sequences of eight enterohepatic helicobacter species isolated from both laboratory and wild rodents.</title>
        <authorList>
            <person name="Sheh A."/>
            <person name="Shen Z."/>
            <person name="Fox J.G."/>
        </authorList>
    </citation>
    <scope>NUCLEOTIDE SEQUENCE [LARGE SCALE GENOMIC DNA]</scope>
    <source>
        <strain evidence="18 19">ST1</strain>
    </source>
</reference>
<dbReference type="RefSeq" id="WP_034556774.1">
    <property type="nucleotide sequence ID" value="NZ_FZML01000003.1"/>
</dbReference>
<dbReference type="Proteomes" id="UP000029922">
    <property type="component" value="Unassembled WGS sequence"/>
</dbReference>
<dbReference type="STRING" id="216.LS73_00900"/>
<comment type="pathway">
    <text evidence="5 15">Amino-acid biosynthesis; L-histidine biosynthesis; L-histidine from 5-phospho-alpha-D-ribose 1-diphosphate: step 2/9.</text>
</comment>
<dbReference type="PANTHER" id="PTHR42945:SF1">
    <property type="entry name" value="HISTIDINE BIOSYNTHESIS BIFUNCTIONAL PROTEIN HIS7"/>
    <property type="match status" value="1"/>
</dbReference>
<sequence>MSNDLQKIINTLSWDKLDLIPCVVQDCRAGEVLMLAYMDKEALIRSIKTGIAHYFSRSKQRIWKKGETSGNIQVIKEILFDCDKDSILLKVDQKGYACHTGNKTCFFNSLDVLTMHENTDSIDITNSSYSLLKYGVLDTLYHIILEKRFHDPNLSYTANLFNKGDNAIAKKVIEESGEFCFAFKDANIDEMIYECADLLYHILVALAKNGVSPDRVYKELERRLGVSGIEEKQNRNKK</sequence>
<dbReference type="NCBIfam" id="NF002747">
    <property type="entry name" value="PRK02759.1"/>
    <property type="match status" value="1"/>
</dbReference>
<evidence type="ECO:0000256" key="1">
    <source>
        <dbReference type="ARBA" id="ARBA00000024"/>
    </source>
</evidence>
<dbReference type="Proteomes" id="UP000255139">
    <property type="component" value="Unassembled WGS sequence"/>
</dbReference>
<evidence type="ECO:0000256" key="10">
    <source>
        <dbReference type="ARBA" id="ARBA00022741"/>
    </source>
</evidence>
<dbReference type="NCBIfam" id="NF001611">
    <property type="entry name" value="PRK00400.1-3"/>
    <property type="match status" value="1"/>
</dbReference>
<evidence type="ECO:0000256" key="2">
    <source>
        <dbReference type="ARBA" id="ARBA00001460"/>
    </source>
</evidence>
<keyword evidence="11 15" id="KW-0378">Hydrolase</keyword>
<dbReference type="GO" id="GO:0005524">
    <property type="term" value="F:ATP binding"/>
    <property type="evidence" value="ECO:0007669"/>
    <property type="project" value="UniProtKB-KW"/>
</dbReference>
<keyword evidence="20" id="KW-1185">Reference proteome</keyword>
<dbReference type="HAMAP" id="MF_01021">
    <property type="entry name" value="HisI"/>
    <property type="match status" value="1"/>
</dbReference>
<comment type="catalytic activity">
    <reaction evidence="2 15">
        <text>1-(5-phospho-beta-D-ribosyl)-ATP + H2O = 1-(5-phospho-beta-D-ribosyl)-5'-AMP + diphosphate + H(+)</text>
        <dbReference type="Rhea" id="RHEA:22828"/>
        <dbReference type="ChEBI" id="CHEBI:15377"/>
        <dbReference type="ChEBI" id="CHEBI:15378"/>
        <dbReference type="ChEBI" id="CHEBI:33019"/>
        <dbReference type="ChEBI" id="CHEBI:59457"/>
        <dbReference type="ChEBI" id="CHEBI:73183"/>
        <dbReference type="EC" id="3.6.1.31"/>
    </reaction>
</comment>
<evidence type="ECO:0000256" key="5">
    <source>
        <dbReference type="ARBA" id="ARBA00005204"/>
    </source>
</evidence>
<evidence type="ECO:0000313" key="18">
    <source>
        <dbReference type="EMBL" id="TLE00837.1"/>
    </source>
</evidence>
<keyword evidence="8 15" id="KW-0963">Cytoplasm</keyword>
<keyword evidence="10 15" id="KW-0547">Nucleotide-binding</keyword>
<dbReference type="HAMAP" id="MF_01019">
    <property type="entry name" value="HisIE"/>
    <property type="match status" value="1"/>
</dbReference>
<evidence type="ECO:0000256" key="13">
    <source>
        <dbReference type="ARBA" id="ARBA00023102"/>
    </source>
</evidence>
<dbReference type="AlphaFoldDB" id="A0A099TY29"/>
<dbReference type="UniPathway" id="UPA00031">
    <property type="reaction ID" value="UER00007"/>
</dbReference>
<evidence type="ECO:0000313" key="17">
    <source>
        <dbReference type="EMBL" id="STQ86601.1"/>
    </source>
</evidence>
<dbReference type="InterPro" id="IPR002496">
    <property type="entry name" value="PRib_AMP_CycHydrolase_dom"/>
</dbReference>
<proteinExistence type="inferred from homology"/>
<name>A0A099TY29_9HELI</name>
<comment type="similarity">
    <text evidence="6 15">In the C-terminal section; belongs to the PRA-PH family.</text>
</comment>
<dbReference type="EMBL" id="JRPD02000004">
    <property type="protein sequence ID" value="TLE00837.1"/>
    <property type="molecule type" value="Genomic_DNA"/>
</dbReference>
<keyword evidence="14 15" id="KW-0511">Multifunctional enzyme</keyword>